<reference evidence="1 2" key="1">
    <citation type="journal article" date="2022" name="DNA Res.">
        <title>Chromosomal-level genome assembly of the orchid tree Bauhinia variegata (Leguminosae; Cercidoideae) supports the allotetraploid origin hypothesis of Bauhinia.</title>
        <authorList>
            <person name="Zhong Y."/>
            <person name="Chen Y."/>
            <person name="Zheng D."/>
            <person name="Pang J."/>
            <person name="Liu Y."/>
            <person name="Luo S."/>
            <person name="Meng S."/>
            <person name="Qian L."/>
            <person name="Wei D."/>
            <person name="Dai S."/>
            <person name="Zhou R."/>
        </authorList>
    </citation>
    <scope>NUCLEOTIDE SEQUENCE [LARGE SCALE GENOMIC DNA]</scope>
    <source>
        <strain evidence="1">BV-YZ2020</strain>
    </source>
</reference>
<sequence length="391" mass="42865">MAWRHVYKDVIPFAAMVTVECINVGVAILFKEATEKGLSYLVFIVYSFAVSTVVLLLPLPFIFCSSTGFPPIKFSVLCRIFLLGVIGFGAVLTGLKGLEYSSPTLASALGNLIPAFTFILAVIFRMEKADLRYSSTKAKIMGSVVSISGAVIVVLYKGPTLFSASSPSQPPSINSRLSSSLQTNWILGGFLLALECLLSSIWYILQTHIMKLYPAELIVVFLYNLSGTLISAPICFLAEPKLSAWRLKPDVTMVSIIYSGVMCTAFSSLVHTWGVRVKGPLYVSIFKPFSIAIAAAMSAIFLGDALHLGSVVGSVILSIGFYAVIWGKAKEEEELNTAKLYKAALGNCFEAEEWGPVEFFIMAKHFELQRKAPDEYNLKIVVLQHETWKAY</sequence>
<evidence type="ECO:0000313" key="2">
    <source>
        <dbReference type="Proteomes" id="UP000828941"/>
    </source>
</evidence>
<evidence type="ECO:0000313" key="1">
    <source>
        <dbReference type="EMBL" id="KAI4346498.1"/>
    </source>
</evidence>
<proteinExistence type="predicted"/>
<dbReference type="EMBL" id="CM039429">
    <property type="protein sequence ID" value="KAI4346498.1"/>
    <property type="molecule type" value="Genomic_DNA"/>
</dbReference>
<dbReference type="Proteomes" id="UP000828941">
    <property type="component" value="Chromosome 4"/>
</dbReference>
<gene>
    <name evidence="1" type="ORF">L6164_007388</name>
</gene>
<comment type="caution">
    <text evidence="1">The sequence shown here is derived from an EMBL/GenBank/DDBJ whole genome shotgun (WGS) entry which is preliminary data.</text>
</comment>
<accession>A0ACB9PDE3</accession>
<name>A0ACB9PDE3_BAUVA</name>
<protein>
    <submittedName>
        <fullName evidence="1">Uncharacterized protein</fullName>
    </submittedName>
</protein>
<keyword evidence="2" id="KW-1185">Reference proteome</keyword>
<organism evidence="1 2">
    <name type="scientific">Bauhinia variegata</name>
    <name type="common">Purple orchid tree</name>
    <name type="synonym">Phanera variegata</name>
    <dbReference type="NCBI Taxonomy" id="167791"/>
    <lineage>
        <taxon>Eukaryota</taxon>
        <taxon>Viridiplantae</taxon>
        <taxon>Streptophyta</taxon>
        <taxon>Embryophyta</taxon>
        <taxon>Tracheophyta</taxon>
        <taxon>Spermatophyta</taxon>
        <taxon>Magnoliopsida</taxon>
        <taxon>eudicotyledons</taxon>
        <taxon>Gunneridae</taxon>
        <taxon>Pentapetalae</taxon>
        <taxon>rosids</taxon>
        <taxon>fabids</taxon>
        <taxon>Fabales</taxon>
        <taxon>Fabaceae</taxon>
        <taxon>Cercidoideae</taxon>
        <taxon>Cercideae</taxon>
        <taxon>Bauhiniinae</taxon>
        <taxon>Bauhinia</taxon>
    </lineage>
</organism>